<dbReference type="EC" id="4.1.3.42" evidence="6"/>
<evidence type="ECO:0000256" key="1">
    <source>
        <dbReference type="ARBA" id="ARBA00004761"/>
    </source>
</evidence>
<dbReference type="InterPro" id="IPR000887">
    <property type="entry name" value="Aldlse_KDPG_KHG"/>
</dbReference>
<dbReference type="InterPro" id="IPR013785">
    <property type="entry name" value="Aldolase_TIM"/>
</dbReference>
<dbReference type="CDD" id="cd00452">
    <property type="entry name" value="KDPG_aldolase"/>
    <property type="match status" value="1"/>
</dbReference>
<evidence type="ECO:0000256" key="4">
    <source>
        <dbReference type="ARBA" id="ARBA00023239"/>
    </source>
</evidence>
<gene>
    <name evidence="6" type="ORF">HNR10_003244</name>
</gene>
<dbReference type="EMBL" id="JACCFS010000001">
    <property type="protein sequence ID" value="NYJ35363.1"/>
    <property type="molecule type" value="Genomic_DNA"/>
</dbReference>
<comment type="caution">
    <text evidence="6">The sequence shown here is derived from an EMBL/GenBank/DDBJ whole genome shotgun (WGS) entry which is preliminary data.</text>
</comment>
<evidence type="ECO:0000313" key="6">
    <source>
        <dbReference type="EMBL" id="NYJ35363.1"/>
    </source>
</evidence>
<dbReference type="PANTHER" id="PTHR30246:SF1">
    <property type="entry name" value="2-DEHYDRO-3-DEOXY-6-PHOSPHOGALACTONATE ALDOLASE-RELATED"/>
    <property type="match status" value="1"/>
</dbReference>
<dbReference type="GO" id="GO:0106009">
    <property type="term" value="F:(4S)-4-hydroxy-2-oxoglutarate aldolase activity"/>
    <property type="evidence" value="ECO:0007669"/>
    <property type="project" value="UniProtKB-EC"/>
</dbReference>
<protein>
    <submittedName>
        <fullName evidence="6">2-dehydro-3-deoxyphosphogluconate aldolase/(4S)-4-hydroxy-2-oxoglutarate aldolase</fullName>
        <ecNumber evidence="6">4.1.2.14</ecNumber>
        <ecNumber evidence="6">4.1.3.42</ecNumber>
    </submittedName>
</protein>
<dbReference type="GO" id="GO:0008675">
    <property type="term" value="F:2-dehydro-3-deoxy-phosphogluconate aldolase activity"/>
    <property type="evidence" value="ECO:0007669"/>
    <property type="project" value="UniProtKB-EC"/>
</dbReference>
<comment type="similarity">
    <text evidence="2">Belongs to the KHG/KDPG aldolase family.</text>
</comment>
<evidence type="ECO:0000256" key="3">
    <source>
        <dbReference type="ARBA" id="ARBA00011233"/>
    </source>
</evidence>
<organism evidence="6 7">
    <name type="scientific">Nocardiopsis aegyptia</name>
    <dbReference type="NCBI Taxonomy" id="220378"/>
    <lineage>
        <taxon>Bacteria</taxon>
        <taxon>Bacillati</taxon>
        <taxon>Actinomycetota</taxon>
        <taxon>Actinomycetes</taxon>
        <taxon>Streptosporangiales</taxon>
        <taxon>Nocardiopsidaceae</taxon>
        <taxon>Nocardiopsis</taxon>
    </lineage>
</organism>
<dbReference type="EC" id="4.1.2.14" evidence="6"/>
<evidence type="ECO:0000256" key="5">
    <source>
        <dbReference type="ARBA" id="ARBA00023277"/>
    </source>
</evidence>
<dbReference type="PANTHER" id="PTHR30246">
    <property type="entry name" value="2-KETO-3-DEOXY-6-PHOSPHOGLUCONATE ALDOLASE"/>
    <property type="match status" value="1"/>
</dbReference>
<dbReference type="Pfam" id="PF01081">
    <property type="entry name" value="Aldolase"/>
    <property type="match status" value="1"/>
</dbReference>
<dbReference type="Gene3D" id="3.20.20.70">
    <property type="entry name" value="Aldolase class I"/>
    <property type="match status" value="1"/>
</dbReference>
<keyword evidence="5" id="KW-0119">Carbohydrate metabolism</keyword>
<evidence type="ECO:0000256" key="2">
    <source>
        <dbReference type="ARBA" id="ARBA00006906"/>
    </source>
</evidence>
<reference evidence="6 7" key="1">
    <citation type="submission" date="2020-07" db="EMBL/GenBank/DDBJ databases">
        <title>Sequencing the genomes of 1000 actinobacteria strains.</title>
        <authorList>
            <person name="Klenk H.-P."/>
        </authorList>
    </citation>
    <scope>NUCLEOTIDE SEQUENCE [LARGE SCALE GENOMIC DNA]</scope>
    <source>
        <strain evidence="6 7">DSM 44442</strain>
    </source>
</reference>
<comment type="pathway">
    <text evidence="1">Carbohydrate acid metabolism.</text>
</comment>
<comment type="subunit">
    <text evidence="3">Homotrimer.</text>
</comment>
<proteinExistence type="inferred from homology"/>
<accession>A0A7Z0ENI4</accession>
<name>A0A7Z0ENI4_9ACTN</name>
<dbReference type="AlphaFoldDB" id="A0A7Z0ENI4"/>
<keyword evidence="7" id="KW-1185">Reference proteome</keyword>
<sequence length="235" mass="23156">MTDTHNAAGTGADADTNAAANATGATAGTAQGIPLSGWAGFFADGLAPVPLMLILRGASPDDAVAAARQAWSAGVRLVEVTLESESGLSALEAVVRAAEGRFDVGAGTLTTPERLRRAVDAGARFGVAPGLDADTVAAAERLGVPFLPGIATPTEAGQAVRLGVTAVKAFPASILGPAWISAIAGPFPELRVVATGGVNARSAPDYLRAGALGVGVGRSLTAGGALAELVPALSR</sequence>
<keyword evidence="4 6" id="KW-0456">Lyase</keyword>
<dbReference type="SUPFAM" id="SSF51569">
    <property type="entry name" value="Aldolase"/>
    <property type="match status" value="1"/>
</dbReference>
<evidence type="ECO:0000313" key="7">
    <source>
        <dbReference type="Proteomes" id="UP000572051"/>
    </source>
</evidence>
<dbReference type="Proteomes" id="UP000572051">
    <property type="component" value="Unassembled WGS sequence"/>
</dbReference>